<evidence type="ECO:0000256" key="1">
    <source>
        <dbReference type="ARBA" id="ARBA00022741"/>
    </source>
</evidence>
<dbReference type="InterPro" id="IPR015894">
    <property type="entry name" value="Guanylate-bd_N"/>
</dbReference>
<keyword evidence="2" id="KW-0342">GTP-binding</keyword>
<sequence>MSSSKISKNSNYAVQIIEHLSKNQFKVDESSVKKIYGNERIADFPLVVLCIAGNARKGKSFLLNFFLDYLIHKEQNPDKEWTLNDKTKLAGFEFREGEDRTTMGIWAWNHIFVIEQNNGKKVAVSLIDSQGTFDNKTTYEDCSTIFAMTCLFSSIMCFNVFTDLQEDKLNDLTVFVEHGKKIAENLGGSGKLFQVIFWN</sequence>
<protein>
    <submittedName>
        <fullName evidence="6">GB1/RHD3-type G domain-containing protein</fullName>
    </submittedName>
</protein>
<dbReference type="PROSITE" id="PS51715">
    <property type="entry name" value="G_GB1_RHD3"/>
    <property type="match status" value="1"/>
</dbReference>
<dbReference type="GO" id="GO:0005525">
    <property type="term" value="F:GTP binding"/>
    <property type="evidence" value="ECO:0007669"/>
    <property type="project" value="UniProtKB-KW"/>
</dbReference>
<dbReference type="PANTHER" id="PTHR10751">
    <property type="entry name" value="GUANYLATE BINDING PROTEIN"/>
    <property type="match status" value="1"/>
</dbReference>
<dbReference type="GO" id="GO:0003924">
    <property type="term" value="F:GTPase activity"/>
    <property type="evidence" value="ECO:0007669"/>
    <property type="project" value="InterPro"/>
</dbReference>
<evidence type="ECO:0000256" key="2">
    <source>
        <dbReference type="ARBA" id="ARBA00023134"/>
    </source>
</evidence>
<name>A0A914QTQ1_9BILA</name>
<dbReference type="Proteomes" id="UP000887578">
    <property type="component" value="Unplaced"/>
</dbReference>
<dbReference type="WBParaSite" id="PDA_v2.g730.t1">
    <property type="protein sequence ID" value="PDA_v2.g730.t1"/>
    <property type="gene ID" value="PDA_v2.g730"/>
</dbReference>
<dbReference type="Pfam" id="PF02263">
    <property type="entry name" value="GBP"/>
    <property type="match status" value="1"/>
</dbReference>
<dbReference type="Gene3D" id="3.40.50.300">
    <property type="entry name" value="P-loop containing nucleotide triphosphate hydrolases"/>
    <property type="match status" value="1"/>
</dbReference>
<comment type="similarity">
    <text evidence="3">Belongs to the TRAFAC class dynamin-like GTPase superfamily. GB1/RHD3 GTPase family.</text>
</comment>
<dbReference type="SUPFAM" id="SSF52540">
    <property type="entry name" value="P-loop containing nucleoside triphosphate hydrolases"/>
    <property type="match status" value="1"/>
</dbReference>
<feature type="domain" description="GB1/RHD3-type G" evidence="4">
    <location>
        <begin position="43"/>
        <end position="199"/>
    </location>
</feature>
<dbReference type="AlphaFoldDB" id="A0A914QTQ1"/>
<evidence type="ECO:0000313" key="6">
    <source>
        <dbReference type="WBParaSite" id="PDA_v2.g730.t1"/>
    </source>
</evidence>
<dbReference type="InterPro" id="IPR027417">
    <property type="entry name" value="P-loop_NTPase"/>
</dbReference>
<proteinExistence type="inferred from homology"/>
<keyword evidence="1" id="KW-0547">Nucleotide-binding</keyword>
<keyword evidence="5" id="KW-1185">Reference proteome</keyword>
<evidence type="ECO:0000259" key="4">
    <source>
        <dbReference type="PROSITE" id="PS51715"/>
    </source>
</evidence>
<evidence type="ECO:0000256" key="3">
    <source>
        <dbReference type="PROSITE-ProRule" id="PRU01052"/>
    </source>
</evidence>
<dbReference type="InterPro" id="IPR030386">
    <property type="entry name" value="G_GB1_RHD3_dom"/>
</dbReference>
<accession>A0A914QTQ1</accession>
<reference evidence="6" key="1">
    <citation type="submission" date="2022-11" db="UniProtKB">
        <authorList>
            <consortium name="WormBaseParasite"/>
        </authorList>
    </citation>
    <scope>IDENTIFICATION</scope>
</reference>
<evidence type="ECO:0000313" key="5">
    <source>
        <dbReference type="Proteomes" id="UP000887578"/>
    </source>
</evidence>
<organism evidence="5 6">
    <name type="scientific">Panagrolaimus davidi</name>
    <dbReference type="NCBI Taxonomy" id="227884"/>
    <lineage>
        <taxon>Eukaryota</taxon>
        <taxon>Metazoa</taxon>
        <taxon>Ecdysozoa</taxon>
        <taxon>Nematoda</taxon>
        <taxon>Chromadorea</taxon>
        <taxon>Rhabditida</taxon>
        <taxon>Tylenchina</taxon>
        <taxon>Panagrolaimomorpha</taxon>
        <taxon>Panagrolaimoidea</taxon>
        <taxon>Panagrolaimidae</taxon>
        <taxon>Panagrolaimus</taxon>
    </lineage>
</organism>